<evidence type="ECO:0000256" key="5">
    <source>
        <dbReference type="ARBA" id="ARBA00022490"/>
    </source>
</evidence>
<evidence type="ECO:0000256" key="4">
    <source>
        <dbReference type="ARBA" id="ARBA00012513"/>
    </source>
</evidence>
<feature type="chain" id="PRO_5003669254" description="non-specific serine/threonine protein kinase" evidence="17">
    <location>
        <begin position="25"/>
        <end position="2124"/>
    </location>
</feature>
<dbReference type="SUPFAM" id="SSF50985">
    <property type="entry name" value="RCC1/BLIP-II"/>
    <property type="match status" value="2"/>
</dbReference>
<evidence type="ECO:0000256" key="17">
    <source>
        <dbReference type="SAM" id="SignalP"/>
    </source>
</evidence>
<evidence type="ECO:0000256" key="13">
    <source>
        <dbReference type="ARBA" id="ARBA00023180"/>
    </source>
</evidence>
<proteinExistence type="predicted"/>
<dbReference type="OrthoDB" id="5625894at2"/>
<reference evidence="19 20" key="1">
    <citation type="submission" date="2011-11" db="EMBL/GenBank/DDBJ databases">
        <title>Improved High-Quality Draft sequence of Beggiatoa alba B18lD.</title>
        <authorList>
            <consortium name="US DOE Joint Genome Institute"/>
            <person name="Lucas S."/>
            <person name="Han J."/>
            <person name="Lapidus A."/>
            <person name="Cheng J.-F."/>
            <person name="Goodwin L."/>
            <person name="Pitluck S."/>
            <person name="Peters L."/>
            <person name="Mikhailova N."/>
            <person name="Held B."/>
            <person name="Detter J.C."/>
            <person name="Han C."/>
            <person name="Tapia R."/>
            <person name="Land M."/>
            <person name="Hauser L."/>
            <person name="Kyrpides N."/>
            <person name="Ivanova N."/>
            <person name="Pagani I."/>
            <person name="Samuel K."/>
            <person name="Teske A."/>
            <person name="Mueller J."/>
            <person name="Woyke T."/>
        </authorList>
    </citation>
    <scope>NUCLEOTIDE SEQUENCE [LARGE SCALE GENOMIC DNA]</scope>
    <source>
        <strain evidence="19 20">B18LD</strain>
    </source>
</reference>
<evidence type="ECO:0000256" key="14">
    <source>
        <dbReference type="ARBA" id="ARBA00023273"/>
    </source>
</evidence>
<protein>
    <recommendedName>
        <fullName evidence="4">non-specific serine/threonine protein kinase</fullName>
        <ecNumber evidence="4">2.7.11.1</ecNumber>
    </recommendedName>
</protein>
<dbReference type="PANTHER" id="PTHR47460:SF1">
    <property type="entry name" value="SERINE_THREONINE-PROTEIN KINASE-LIKE PROTEIN ACR4"/>
    <property type="match status" value="1"/>
</dbReference>
<dbReference type="PANTHER" id="PTHR47460">
    <property type="entry name" value="SERINE/THREONINE-PROTEIN KINASE-LIKE PROTEIN ACR4"/>
    <property type="match status" value="1"/>
</dbReference>
<evidence type="ECO:0000256" key="8">
    <source>
        <dbReference type="ARBA" id="ARBA00022989"/>
    </source>
</evidence>
<dbReference type="EC" id="2.7.11.1" evidence="4"/>
<keyword evidence="20" id="KW-1185">Reference proteome</keyword>
<evidence type="ECO:0000256" key="1">
    <source>
        <dbReference type="ARBA" id="ARBA00004138"/>
    </source>
</evidence>
<evidence type="ECO:0000256" key="6">
    <source>
        <dbReference type="ARBA" id="ARBA00022692"/>
    </source>
</evidence>
<keyword evidence="11" id="KW-1015">Disulfide bond</keyword>
<keyword evidence="13" id="KW-0325">Glycoprotein</keyword>
<dbReference type="Pfam" id="PF22544">
    <property type="entry name" value="HYDIN_VesB_CFA65-like_Ig"/>
    <property type="match status" value="1"/>
</dbReference>
<feature type="domain" description="HYDIN/VesB/CFA65-like Ig-like" evidence="18">
    <location>
        <begin position="1751"/>
        <end position="1841"/>
    </location>
</feature>
<keyword evidence="10" id="KW-0472">Membrane</keyword>
<evidence type="ECO:0000256" key="9">
    <source>
        <dbReference type="ARBA" id="ARBA00023069"/>
    </source>
</evidence>
<keyword evidence="7 17" id="KW-0732">Signal</keyword>
<dbReference type="NCBIfam" id="NF012200">
    <property type="entry name" value="choice_anch_D"/>
    <property type="match status" value="2"/>
</dbReference>
<keyword evidence="14" id="KW-0966">Cell projection</keyword>
<evidence type="ECO:0000256" key="12">
    <source>
        <dbReference type="ARBA" id="ARBA00023170"/>
    </source>
</evidence>
<organism evidence="19 20">
    <name type="scientific">Beggiatoa alba B18LD</name>
    <dbReference type="NCBI Taxonomy" id="395493"/>
    <lineage>
        <taxon>Bacteria</taxon>
        <taxon>Pseudomonadati</taxon>
        <taxon>Pseudomonadota</taxon>
        <taxon>Gammaproteobacteria</taxon>
        <taxon>Thiotrichales</taxon>
        <taxon>Thiotrichaceae</taxon>
        <taxon>Beggiatoa</taxon>
    </lineage>
</organism>
<keyword evidence="9" id="KW-0969">Cilium</keyword>
<keyword evidence="8" id="KW-1133">Transmembrane helix</keyword>
<dbReference type="Proteomes" id="UP000005744">
    <property type="component" value="Unassembled WGS sequence"/>
</dbReference>
<dbReference type="RefSeq" id="WP_002690374.1">
    <property type="nucleotide sequence ID" value="NZ_JH600070.1"/>
</dbReference>
<dbReference type="Gene3D" id="2.130.10.30">
    <property type="entry name" value="Regulator of chromosome condensation 1/beta-lactamase-inhibitor protein II"/>
    <property type="match status" value="4"/>
</dbReference>
<keyword evidence="6" id="KW-0812">Transmembrane</keyword>
<dbReference type="Gene3D" id="2.60.40.10">
    <property type="entry name" value="Immunoglobulins"/>
    <property type="match status" value="2"/>
</dbReference>
<evidence type="ECO:0000259" key="18">
    <source>
        <dbReference type="Pfam" id="PF22544"/>
    </source>
</evidence>
<feature type="signal peptide" evidence="17">
    <location>
        <begin position="1"/>
        <end position="24"/>
    </location>
</feature>
<evidence type="ECO:0000256" key="2">
    <source>
        <dbReference type="ARBA" id="ARBA00004479"/>
    </source>
</evidence>
<dbReference type="Pfam" id="PF13540">
    <property type="entry name" value="RCC1_2"/>
    <property type="match status" value="7"/>
</dbReference>
<dbReference type="STRING" id="395493.BegalDRAFT_2446"/>
<evidence type="ECO:0000256" key="7">
    <source>
        <dbReference type="ARBA" id="ARBA00022729"/>
    </source>
</evidence>
<dbReference type="EMBL" id="JH600070">
    <property type="protein sequence ID" value="EIJ43297.1"/>
    <property type="molecule type" value="Genomic_DNA"/>
</dbReference>
<dbReference type="InterPro" id="IPR013783">
    <property type="entry name" value="Ig-like_fold"/>
</dbReference>
<keyword evidence="12" id="KW-0675">Receptor</keyword>
<keyword evidence="5" id="KW-0963">Cytoplasm</keyword>
<comment type="catalytic activity">
    <reaction evidence="15">
        <text>L-threonyl-[protein] + ATP = O-phospho-L-threonyl-[protein] + ADP + H(+)</text>
        <dbReference type="Rhea" id="RHEA:46608"/>
        <dbReference type="Rhea" id="RHEA-COMP:11060"/>
        <dbReference type="Rhea" id="RHEA-COMP:11605"/>
        <dbReference type="ChEBI" id="CHEBI:15378"/>
        <dbReference type="ChEBI" id="CHEBI:30013"/>
        <dbReference type="ChEBI" id="CHEBI:30616"/>
        <dbReference type="ChEBI" id="CHEBI:61977"/>
        <dbReference type="ChEBI" id="CHEBI:456216"/>
        <dbReference type="EC" id="2.7.11.1"/>
    </reaction>
</comment>
<evidence type="ECO:0000256" key="3">
    <source>
        <dbReference type="ARBA" id="ARBA00004496"/>
    </source>
</evidence>
<dbReference type="eggNOG" id="COG2931">
    <property type="taxonomic scope" value="Bacteria"/>
</dbReference>
<evidence type="ECO:0000256" key="16">
    <source>
        <dbReference type="ARBA" id="ARBA00048679"/>
    </source>
</evidence>
<name>I3CI54_9GAMM</name>
<dbReference type="InterPro" id="IPR009091">
    <property type="entry name" value="RCC1/BLIP-II"/>
</dbReference>
<dbReference type="GO" id="GO:0005737">
    <property type="term" value="C:cytoplasm"/>
    <property type="evidence" value="ECO:0007669"/>
    <property type="project" value="UniProtKB-SubCell"/>
</dbReference>
<comment type="subcellular location">
    <subcellularLocation>
        <location evidence="1">Cell projection</location>
        <location evidence="1">Cilium</location>
    </subcellularLocation>
    <subcellularLocation>
        <location evidence="3">Cytoplasm</location>
    </subcellularLocation>
    <subcellularLocation>
        <location evidence="2">Membrane</location>
        <topology evidence="2">Single-pass type I membrane protein</topology>
    </subcellularLocation>
</comment>
<dbReference type="InterPro" id="IPR053879">
    <property type="entry name" value="HYDIN_VesB_CFA65-like_Ig"/>
</dbReference>
<gene>
    <name evidence="19" type="ORF">BegalDRAFT_2446</name>
</gene>
<evidence type="ECO:0000256" key="11">
    <source>
        <dbReference type="ARBA" id="ARBA00023157"/>
    </source>
</evidence>
<dbReference type="GO" id="GO:0004674">
    <property type="term" value="F:protein serine/threonine kinase activity"/>
    <property type="evidence" value="ECO:0007669"/>
    <property type="project" value="UniProtKB-KW"/>
</dbReference>
<dbReference type="HOGENOM" id="CLU_232081_0_0_6"/>
<dbReference type="eggNOG" id="COG5184">
    <property type="taxonomic scope" value="Bacteria"/>
</dbReference>
<evidence type="ECO:0000256" key="15">
    <source>
        <dbReference type="ARBA" id="ARBA00047899"/>
    </source>
</evidence>
<sequence>MVRRNIRQLILLLLMSLISSTSFARVEIEYGWSNLPGIPSTDPVQYESELISWIKTFATRSTEEKPYYPALGAEMITLPYHGGHINAQGEPQSVTYEYTDKNGNLQTGVYYDVNTPIWQMMRDIIFLETLQHSVKWWESQYIDKLSTATDVRAEDAYDDALKILNEFQAYQDNTNGGSHNPFITAFLGAGNTTYGVTPHAVFTTDGTLDNYIDGRVVYLMSGGILGKDIITPDYKAVFGFNKLGLTQLGLDYIINFFKNVGWADASTAKMASLLIGGTMDVLSGGLVMVLAPAKVYYDSMDYLISTLENAAKGTFLLNYYYLSSAYPEELKNRVSPEFISDTGEFDYRYYPQFTSYLANDILATDPKLNALYSYSLRNLFNLCMDHTTTCNNEKAATAINGIAQMFLMAKTLDISYLKREVAMFAFATYAKKHELFGPINTYSVNSFYNKDVDIKVEFANVTWESDTYWLNLKLRLPKQVFASDETALGADTTHPVTLDISSQDEEIVNEPEGAAYFKLPLDTNNTKLLQALANKTGLIEEYTLDIRMDRFSFASASGIHTTDGALTHRQKLQITYENLSTTQNTEYPYVEYITENGKLDWGVAGQTLKICPHSIEGFEDMNQWAVSALLNRDDLTYLTGTVENGCLSFITDGKTYYLMLPANHSALTPPVDYAALWLGKFLWLGQYLAVWKDKQGNIVGYSNDEVITNSGTTQLGDYVQIEVGATHTCGVKKDGSVYCWGGNSDDQAIPPIGNFTQVSAGGNHTCGVKIDGSVACWGDNPLWESYTYTSYGQATPPTGSFTQVSAGGSHTCGVKTDGSVACWGNNEYGKATPPTGSFTQVSAGGYHTCGVKTDGSVACWGSNTDGKATPPTDSFTQVSAGGYHTCGVKTDGSVACWGNNTAGQATPPTDSFTQVSAGSTHTCGVETDGSVVCWGTNTSGQAISPTGSFTQVSADYNHTCGVRTDGRIDCWGYNEYGQATPPTDTDNFTQITSGEGNKGIANCGIKNDGSVACWRSSSGKSTPTIGNFTQLTGEGKGMYCGIKTDSSVDCFWDNNNTGKFALPTGSFTQISVNYYACGVKTDGSVACWKDKALPTPTGSFTQVSVGYPHACGVKTDGSVACWNSLSTSTVAGDSSASTAVPPTPPIGSFTQISSLNSYFCGIKTDGSVACWGNSYATSPTGSFTQISIGNYAYTFGYGDAAPNYACGVKTDGSVACWGAYPSYSSAGAGFTESPTGSFTQVGTSQYYACGVKTDGSIACWGRYENSSIWGNSSRSMDALLPPTGSFTQIEGNFDYRCGLKTDGKMVCWDSIARNVWRDANNNLVSSPTTEGTSTTTPTITALSPTTAELNQSKIFTLTGTNLNNSLKFNLLGCTNINEQANGNTTQRQFQCTPQEVGVKTGVIRNQTGTILHTFSVNVTNPTNDISNLPRVTAISPLKATLGQTTIFTLTGTNLVDNMGFSINDCTPSSYELAGGNSTQRQFQCTPVEAGSKSGIVKDHPGGMTLYSFAVQITDPTKPTITISSISPLIDQVNETAIFTVTGTNLPDGMGFTVADCEHSNYELAGGTSTQRQFQCTQYGLAGEKYGIVKDMPNGTVLYEFKVQATDGTGVITPNAEVTLLLGTTVIDGTTTIDLGTATINTYATKTFSIQNNSGSALTISNISLPVGFQLVGTLPIVIGAGQFDVLTIKVDTTQLTNFSGLVSLTTNNLSQSLISFPVTVDVKTATVSSGGTETPVTYPTANLVDTETGLSVTTVNLGITETGSELLKSFTLKNTGSVPLVLSNLVLPEGFSLVGTFPSEIAIGQVATIQVQVTTNTVGTYSGTLSFNTNDPNHSVYKVTLTAQVVAPAITFAMGETGLLNGETVDVVLNSENKKTFVIRNTTTSTLYFSDLTLPTGFSLSGRFLAATASLPVGGADIFTIEKVGETTGGMLSFKYGQNSNTLKDFTVTLTVSETTTPPEFATIMLNGTRFNLPSLSAVSSLTLSNTLPNIKFAGGISVKGGAFAKSKRLQGFVGNPVVIAGSLQVDSSQIGQDVDIIAIGVYQPLPMMAGTWYMMDGVMPLVWTGDFAKLTARQTKLTLQATQSIVLYEGEFVATGQLSIYFGYRLNDGQIIYSAESIDITIE</sequence>
<dbReference type="GO" id="GO:0016020">
    <property type="term" value="C:membrane"/>
    <property type="evidence" value="ECO:0007669"/>
    <property type="project" value="UniProtKB-SubCell"/>
</dbReference>
<evidence type="ECO:0000313" key="20">
    <source>
        <dbReference type="Proteomes" id="UP000005744"/>
    </source>
</evidence>
<accession>I3CI54</accession>
<evidence type="ECO:0000313" key="19">
    <source>
        <dbReference type="EMBL" id="EIJ43297.1"/>
    </source>
</evidence>
<comment type="catalytic activity">
    <reaction evidence="16">
        <text>L-seryl-[protein] + ATP = O-phospho-L-seryl-[protein] + ADP + H(+)</text>
        <dbReference type="Rhea" id="RHEA:17989"/>
        <dbReference type="Rhea" id="RHEA-COMP:9863"/>
        <dbReference type="Rhea" id="RHEA-COMP:11604"/>
        <dbReference type="ChEBI" id="CHEBI:15378"/>
        <dbReference type="ChEBI" id="CHEBI:29999"/>
        <dbReference type="ChEBI" id="CHEBI:30616"/>
        <dbReference type="ChEBI" id="CHEBI:83421"/>
        <dbReference type="ChEBI" id="CHEBI:456216"/>
        <dbReference type="EC" id="2.7.11.1"/>
    </reaction>
</comment>
<evidence type="ECO:0000256" key="10">
    <source>
        <dbReference type="ARBA" id="ARBA00023136"/>
    </source>
</evidence>